<keyword evidence="8 17" id="KW-0547">Nucleotide-binding</keyword>
<protein>
    <recommendedName>
        <fullName evidence="15 17">Uracil phosphoribosyltransferase</fullName>
        <ecNumber evidence="4 17">2.4.2.9</ecNumber>
    </recommendedName>
    <alternativeName>
        <fullName evidence="12 17">UMP pyrophosphorylase</fullName>
    </alternativeName>
    <alternativeName>
        <fullName evidence="16 17">UPRTase</fullName>
    </alternativeName>
</protein>
<dbReference type="GO" id="GO:0044206">
    <property type="term" value="P:UMP salvage"/>
    <property type="evidence" value="ECO:0007669"/>
    <property type="project" value="UniProtKB-UniRule"/>
</dbReference>
<evidence type="ECO:0000256" key="10">
    <source>
        <dbReference type="ARBA" id="ARBA00023134"/>
    </source>
</evidence>
<reference evidence="20" key="1">
    <citation type="submission" date="2010-03" db="EMBL/GenBank/DDBJ databases">
        <title>The genome sequence of Synergistetes sp. SGP1.</title>
        <authorList>
            <consortium name="metaHIT consortium -- http://www.metahit.eu/"/>
            <person name="Pajon A."/>
            <person name="Turner K."/>
            <person name="Parkhill J."/>
            <person name="Wade W."/>
            <person name="Vartoukian S."/>
        </authorList>
    </citation>
    <scope>NUCLEOTIDE SEQUENCE [LARGE SCALE GENOMIC DNA]</scope>
    <source>
        <strain evidence="20">SGP1</strain>
    </source>
</reference>
<feature type="binding site" evidence="17">
    <location>
        <begin position="285"/>
        <end position="293"/>
    </location>
    <ligand>
        <name>5-phospho-alpha-D-ribose 1-diphosphate</name>
        <dbReference type="ChEBI" id="CHEBI:58017"/>
    </ligand>
</feature>
<dbReference type="HAMAP" id="MF_01218_B">
    <property type="entry name" value="Upp_B"/>
    <property type="match status" value="1"/>
</dbReference>
<evidence type="ECO:0000256" key="2">
    <source>
        <dbReference type="ARBA" id="ARBA00008754"/>
    </source>
</evidence>
<dbReference type="NCBIfam" id="TIGR01091">
    <property type="entry name" value="upp"/>
    <property type="match status" value="1"/>
</dbReference>
<dbReference type="Gene3D" id="3.40.50.2020">
    <property type="match status" value="1"/>
</dbReference>
<dbReference type="EMBL" id="FP929056">
    <property type="protein sequence ID" value="CBL28302.1"/>
    <property type="molecule type" value="Genomic_DNA"/>
</dbReference>
<sequence length="363" mass="39033">MKAAVGCDHAGFVLKRAVLDFLKERGIEVQDFGTFSEDRVDYPDFALEVARAVSLGDADCGVLLCGTGIGMAVAANKVSGVRASACNDVESARMAKAHNDLNVITLGGRFIKPEQVRGILDAWLATPFEGGRHVQRLNKIAMAEQTTLSVGSSGEGRVAIFNHPLVQHKVGIIRDKDTNVKEFRALVQEIAGLMVYEITRNLPLQEIEVETPVARTKAQTLAGKTIAVVPVLRAGLGMVDGILQLIPNAKVGHIGLYRDPDTLVPVEYYCKLPQDVEERDVFVLDPMLATGGSASAAISLIKERGGKKVSLVCLIAAPEGIERVHREHPDVDVFIASLDSHLNDHGYIVPGLGDAGDRLFGTK</sequence>
<dbReference type="InterPro" id="IPR029057">
    <property type="entry name" value="PRTase-like"/>
</dbReference>
<evidence type="ECO:0000256" key="17">
    <source>
        <dbReference type="HAMAP-Rule" id="MF_01218"/>
    </source>
</evidence>
<dbReference type="GO" id="GO:0000287">
    <property type="term" value="F:magnesium ion binding"/>
    <property type="evidence" value="ECO:0007669"/>
    <property type="project" value="UniProtKB-UniRule"/>
</dbReference>
<dbReference type="PANTHER" id="PTHR30345">
    <property type="entry name" value="RIBOSE-5-PHOSPHATE ISOMERASE B"/>
    <property type="match status" value="1"/>
</dbReference>
<evidence type="ECO:0000256" key="9">
    <source>
        <dbReference type="ARBA" id="ARBA00022842"/>
    </source>
</evidence>
<dbReference type="SUPFAM" id="SSF53271">
    <property type="entry name" value="PRTase-like"/>
    <property type="match status" value="1"/>
</dbReference>
<organism evidence="19 20">
    <name type="scientific">Fretibacterium fastidiosum</name>
    <dbReference type="NCBI Taxonomy" id="651822"/>
    <lineage>
        <taxon>Bacteria</taxon>
        <taxon>Thermotogati</taxon>
        <taxon>Synergistota</taxon>
        <taxon>Synergistia</taxon>
        <taxon>Synergistales</taxon>
        <taxon>Aminobacteriaceae</taxon>
        <taxon>Fretibacterium</taxon>
    </lineage>
</organism>
<evidence type="ECO:0000256" key="1">
    <source>
        <dbReference type="ARBA" id="ARBA00005180"/>
    </source>
</evidence>
<reference evidence="19 20" key="2">
    <citation type="submission" date="2010-03" db="EMBL/GenBank/DDBJ databases">
        <authorList>
            <person name="Pajon A."/>
        </authorList>
    </citation>
    <scope>NUCLEOTIDE SEQUENCE [LARGE SCALE GENOMIC DNA]</scope>
    <source>
        <strain evidence="19 20">SGP1</strain>
    </source>
</reference>
<evidence type="ECO:0000256" key="16">
    <source>
        <dbReference type="ARBA" id="ARBA00079807"/>
    </source>
</evidence>
<comment type="cofactor">
    <cofactor evidence="17">
        <name>Mg(2+)</name>
        <dbReference type="ChEBI" id="CHEBI:18420"/>
    </cofactor>
    <text evidence="17">Binds 1 Mg(2+) ion per subunit. The magnesium is bound as Mg-PRPP.</text>
</comment>
<evidence type="ECO:0000256" key="3">
    <source>
        <dbReference type="ARBA" id="ARBA00009516"/>
    </source>
</evidence>
<feature type="binding site" evidence="17">
    <location>
        <position position="258"/>
    </location>
    <ligand>
        <name>5-phospho-alpha-D-ribose 1-diphosphate</name>
        <dbReference type="ChEBI" id="CHEBI:58017"/>
    </ligand>
</feature>
<comment type="similarity">
    <text evidence="2">Belongs to the LacAB/RpiB family.</text>
</comment>
<evidence type="ECO:0000256" key="4">
    <source>
        <dbReference type="ARBA" id="ARBA00011894"/>
    </source>
</evidence>
<dbReference type="GO" id="GO:0005525">
    <property type="term" value="F:GTP binding"/>
    <property type="evidence" value="ECO:0007669"/>
    <property type="project" value="UniProtKB-KW"/>
</dbReference>
<dbReference type="Pfam" id="PF14681">
    <property type="entry name" value="UPRTase"/>
    <property type="match status" value="1"/>
</dbReference>
<comment type="activity regulation">
    <text evidence="17">Allosterically activated by GTP.</text>
</comment>
<dbReference type="GO" id="GO:0004845">
    <property type="term" value="F:uracil phosphoribosyltransferase activity"/>
    <property type="evidence" value="ECO:0007669"/>
    <property type="project" value="UniProtKB-UniRule"/>
</dbReference>
<keyword evidence="9 17" id="KW-0460">Magnesium</keyword>
<feature type="binding site" evidence="17">
    <location>
        <begin position="353"/>
        <end position="355"/>
    </location>
    <ligand>
        <name>uracil</name>
        <dbReference type="ChEBI" id="CHEBI:17568"/>
    </ligand>
</feature>
<dbReference type="GO" id="GO:0005975">
    <property type="term" value="P:carbohydrate metabolic process"/>
    <property type="evidence" value="ECO:0007669"/>
    <property type="project" value="InterPro"/>
</dbReference>
<keyword evidence="6 17" id="KW-0328">Glycosyltransferase</keyword>
<dbReference type="SUPFAM" id="SSF89623">
    <property type="entry name" value="Ribose/Galactose isomerase RpiB/AlsB"/>
    <property type="match status" value="1"/>
</dbReference>
<dbReference type="NCBIfam" id="NF004051">
    <property type="entry name" value="PRK05571.1"/>
    <property type="match status" value="1"/>
</dbReference>
<evidence type="ECO:0000256" key="7">
    <source>
        <dbReference type="ARBA" id="ARBA00022679"/>
    </source>
</evidence>
<name>A0AB94IWZ3_9BACT</name>
<feature type="binding site" evidence="17">
    <location>
        <position position="348"/>
    </location>
    <ligand>
        <name>uracil</name>
        <dbReference type="ChEBI" id="CHEBI:17568"/>
    </ligand>
</feature>
<dbReference type="GO" id="GO:0016861">
    <property type="term" value="F:intramolecular oxidoreductase activity, interconverting aldoses and ketoses"/>
    <property type="evidence" value="ECO:0007669"/>
    <property type="project" value="UniProtKB-ARBA"/>
</dbReference>
<keyword evidence="20" id="KW-1185">Reference proteome</keyword>
<evidence type="ECO:0000256" key="5">
    <source>
        <dbReference type="ARBA" id="ARBA00022533"/>
    </source>
</evidence>
<dbReference type="InterPro" id="IPR003500">
    <property type="entry name" value="RpiB_LacA_LacB"/>
</dbReference>
<dbReference type="AlphaFoldDB" id="A0AB94IWZ3"/>
<proteinExistence type="inferred from homology"/>
<dbReference type="InterPro" id="IPR005765">
    <property type="entry name" value="UPRT"/>
</dbReference>
<evidence type="ECO:0000313" key="19">
    <source>
        <dbReference type="EMBL" id="CBL28302.1"/>
    </source>
</evidence>
<dbReference type="NCBIfam" id="NF001097">
    <property type="entry name" value="PRK00129.1"/>
    <property type="match status" value="1"/>
</dbReference>
<evidence type="ECO:0000313" key="20">
    <source>
        <dbReference type="Proteomes" id="UP000008957"/>
    </source>
</evidence>
<evidence type="ECO:0000256" key="8">
    <source>
        <dbReference type="ARBA" id="ARBA00022741"/>
    </source>
</evidence>
<dbReference type="InterPro" id="IPR000836">
    <property type="entry name" value="PRTase_dom"/>
</dbReference>
<evidence type="ECO:0000256" key="6">
    <source>
        <dbReference type="ARBA" id="ARBA00022676"/>
    </source>
</evidence>
<dbReference type="PANTHER" id="PTHR30345:SF0">
    <property type="entry name" value="DNA DAMAGE-REPAIR_TOLERATION PROTEIN DRT102"/>
    <property type="match status" value="1"/>
</dbReference>
<dbReference type="GO" id="GO:0006223">
    <property type="term" value="P:uracil salvage"/>
    <property type="evidence" value="ECO:0007669"/>
    <property type="project" value="InterPro"/>
</dbReference>
<dbReference type="GO" id="GO:0005737">
    <property type="term" value="C:cytoplasm"/>
    <property type="evidence" value="ECO:0007669"/>
    <property type="project" value="UniProtKB-ARBA"/>
</dbReference>
<dbReference type="FunFam" id="3.40.50.2020:FF:000003">
    <property type="entry name" value="Uracil phosphoribosyltransferase"/>
    <property type="match status" value="1"/>
</dbReference>
<dbReference type="InterPro" id="IPR004785">
    <property type="entry name" value="RpiB"/>
</dbReference>
<dbReference type="Gene3D" id="3.40.1400.10">
    <property type="entry name" value="Sugar-phosphate isomerase, RpiB/LacA/LacB"/>
    <property type="match status" value="1"/>
</dbReference>
<comment type="similarity">
    <text evidence="3 17">Belongs to the UPRTase family.</text>
</comment>
<evidence type="ECO:0000256" key="13">
    <source>
        <dbReference type="ARBA" id="ARBA00052919"/>
    </source>
</evidence>
<comment type="catalytic activity">
    <reaction evidence="13 17">
        <text>UMP + diphosphate = 5-phospho-alpha-D-ribose 1-diphosphate + uracil</text>
        <dbReference type="Rhea" id="RHEA:13017"/>
        <dbReference type="ChEBI" id="CHEBI:17568"/>
        <dbReference type="ChEBI" id="CHEBI:33019"/>
        <dbReference type="ChEBI" id="CHEBI:57865"/>
        <dbReference type="ChEBI" id="CHEBI:58017"/>
        <dbReference type="EC" id="2.4.2.9"/>
    </reaction>
</comment>
<evidence type="ECO:0000259" key="18">
    <source>
        <dbReference type="Pfam" id="PF14681"/>
    </source>
</evidence>
<dbReference type="CDD" id="cd06223">
    <property type="entry name" value="PRTases_typeI"/>
    <property type="match status" value="1"/>
</dbReference>
<keyword evidence="10 17" id="KW-0342">GTP-binding</keyword>
<keyword evidence="5 17" id="KW-0021">Allosteric enzyme</keyword>
<keyword evidence="11 19" id="KW-0413">Isomerase</keyword>
<dbReference type="KEGG" id="sbr:SY1_11160"/>
<feature type="binding site" evidence="17">
    <location>
        <position position="233"/>
    </location>
    <ligand>
        <name>5-phospho-alpha-D-ribose 1-diphosphate</name>
        <dbReference type="ChEBI" id="CHEBI:58017"/>
    </ligand>
</feature>
<comment type="function">
    <text evidence="14 17">Catalyzes the conversion of uracil and 5-phospho-alpha-D-ribose 1-diphosphate (PRPP) to UMP and diphosphate.</text>
</comment>
<evidence type="ECO:0000256" key="15">
    <source>
        <dbReference type="ARBA" id="ARBA00072146"/>
    </source>
</evidence>
<dbReference type="NCBIfam" id="TIGR01120">
    <property type="entry name" value="rpiB"/>
    <property type="match status" value="1"/>
</dbReference>
<gene>
    <name evidence="17" type="primary">upp</name>
    <name evidence="19" type="ORF">SY1_11160</name>
</gene>
<dbReference type="Proteomes" id="UP000008957">
    <property type="component" value="Chromosome"/>
</dbReference>
<dbReference type="NCBIfam" id="TIGR00689">
    <property type="entry name" value="rpiB_lacA_lacB"/>
    <property type="match status" value="1"/>
</dbReference>
<dbReference type="InterPro" id="IPR036569">
    <property type="entry name" value="RpiB_LacA_LacB_sf"/>
</dbReference>
<evidence type="ECO:0000256" key="14">
    <source>
        <dbReference type="ARBA" id="ARBA00056901"/>
    </source>
</evidence>
<dbReference type="Pfam" id="PF02502">
    <property type="entry name" value="LacAB_rpiB"/>
    <property type="match status" value="1"/>
</dbReference>
<evidence type="ECO:0000256" key="11">
    <source>
        <dbReference type="ARBA" id="ARBA00023235"/>
    </source>
</evidence>
<feature type="domain" description="Phosphoribosyltransferase" evidence="18">
    <location>
        <begin position="161"/>
        <end position="362"/>
    </location>
</feature>
<comment type="pathway">
    <text evidence="1 17">Pyrimidine metabolism; UMP biosynthesis via salvage pathway; UMP from uracil: step 1/1.</text>
</comment>
<dbReference type="InterPro" id="IPR034332">
    <property type="entry name" value="Upp_B"/>
</dbReference>
<feature type="binding site" evidence="17">
    <location>
        <position position="354"/>
    </location>
    <ligand>
        <name>5-phospho-alpha-D-ribose 1-diphosphate</name>
        <dbReference type="ChEBI" id="CHEBI:58017"/>
    </ligand>
</feature>
<evidence type="ECO:0000256" key="12">
    <source>
        <dbReference type="ARBA" id="ARBA00031082"/>
    </source>
</evidence>
<keyword evidence="7 17" id="KW-0808">Transferase</keyword>
<accession>A0AB94IWZ3</accession>
<dbReference type="RefSeq" id="WP_015556449.1">
    <property type="nucleotide sequence ID" value="NC_021038.1"/>
</dbReference>
<dbReference type="EC" id="2.4.2.9" evidence="4 17"/>